<evidence type="ECO:0000259" key="5">
    <source>
        <dbReference type="PROSITE" id="PS50110"/>
    </source>
</evidence>
<dbReference type="SUPFAM" id="SSF52172">
    <property type="entry name" value="CheY-like"/>
    <property type="match status" value="1"/>
</dbReference>
<dbReference type="GO" id="GO:0000160">
    <property type="term" value="P:phosphorelay signal transduction system"/>
    <property type="evidence" value="ECO:0007669"/>
    <property type="project" value="UniProtKB-KW"/>
</dbReference>
<dbReference type="EMBL" id="QBML01000026">
    <property type="protein sequence ID" value="PZO38024.1"/>
    <property type="molecule type" value="Genomic_DNA"/>
</dbReference>
<dbReference type="AlphaFoldDB" id="A0A2W4VYM8"/>
<name>A0A2W4VYM8_9CYAN</name>
<keyword evidence="1 3" id="KW-0597">Phosphoprotein</keyword>
<dbReference type="CDD" id="cd17546">
    <property type="entry name" value="REC_hyHK_CKI1_RcsC-like"/>
    <property type="match status" value="1"/>
</dbReference>
<evidence type="ECO:0000256" key="2">
    <source>
        <dbReference type="ARBA" id="ARBA00023012"/>
    </source>
</evidence>
<dbReference type="InterPro" id="IPR011006">
    <property type="entry name" value="CheY-like_superfamily"/>
</dbReference>
<proteinExistence type="predicted"/>
<sequence>MSQYNAIASVPTSTTASSQDVNPDNPPLILLAEDNETNIQTFSSYLTAINYRIILARNGLEAIAQAKANLPDIILMDIQMPTMDGLEPTRQIRLDPNLISTPIVALTALAMEGDRDRCLAAGMNGYISKPLKLKQLARQIAELLVT</sequence>
<accession>A0A2W4VYM8</accession>
<evidence type="ECO:0000256" key="1">
    <source>
        <dbReference type="ARBA" id="ARBA00022553"/>
    </source>
</evidence>
<dbReference type="PROSITE" id="PS50110">
    <property type="entry name" value="RESPONSE_REGULATORY"/>
    <property type="match status" value="1"/>
</dbReference>
<dbReference type="Proteomes" id="UP000249467">
    <property type="component" value="Unassembled WGS sequence"/>
</dbReference>
<protein>
    <recommendedName>
        <fullName evidence="5">Response regulatory domain-containing protein</fullName>
    </recommendedName>
</protein>
<feature type="region of interest" description="Disordered" evidence="4">
    <location>
        <begin position="1"/>
        <end position="22"/>
    </location>
</feature>
<evidence type="ECO:0000313" key="7">
    <source>
        <dbReference type="Proteomes" id="UP000249467"/>
    </source>
</evidence>
<reference evidence="6 7" key="2">
    <citation type="submission" date="2018-06" db="EMBL/GenBank/DDBJ databases">
        <title>Metagenomic assembly of (sub)arctic Cyanobacteria and their associated microbiome from non-axenic cultures.</title>
        <authorList>
            <person name="Baurain D."/>
        </authorList>
    </citation>
    <scope>NUCLEOTIDE SEQUENCE [LARGE SCALE GENOMIC DNA]</scope>
    <source>
        <strain evidence="6">ULC066bin1</strain>
    </source>
</reference>
<dbReference type="InterPro" id="IPR001789">
    <property type="entry name" value="Sig_transdc_resp-reg_receiver"/>
</dbReference>
<feature type="modified residue" description="4-aspartylphosphate" evidence="3">
    <location>
        <position position="77"/>
    </location>
</feature>
<keyword evidence="2" id="KW-0902">Two-component regulatory system</keyword>
<evidence type="ECO:0000313" key="6">
    <source>
        <dbReference type="EMBL" id="PZO38024.1"/>
    </source>
</evidence>
<reference evidence="6 7" key="1">
    <citation type="submission" date="2018-04" db="EMBL/GenBank/DDBJ databases">
        <authorList>
            <person name="Go L.Y."/>
            <person name="Mitchell J.A."/>
        </authorList>
    </citation>
    <scope>NUCLEOTIDE SEQUENCE [LARGE SCALE GENOMIC DNA]</scope>
    <source>
        <strain evidence="6">ULC066bin1</strain>
    </source>
</reference>
<dbReference type="Gene3D" id="3.40.50.2300">
    <property type="match status" value="1"/>
</dbReference>
<comment type="caution">
    <text evidence="6">The sequence shown here is derived from an EMBL/GenBank/DDBJ whole genome shotgun (WGS) entry which is preliminary data.</text>
</comment>
<organism evidence="6 7">
    <name type="scientific">Pseudanabaena frigida</name>
    <dbReference type="NCBI Taxonomy" id="945775"/>
    <lineage>
        <taxon>Bacteria</taxon>
        <taxon>Bacillati</taxon>
        <taxon>Cyanobacteriota</taxon>
        <taxon>Cyanophyceae</taxon>
        <taxon>Pseudanabaenales</taxon>
        <taxon>Pseudanabaenaceae</taxon>
        <taxon>Pseudanabaena</taxon>
    </lineage>
</organism>
<gene>
    <name evidence="6" type="ORF">DCF19_17420</name>
</gene>
<evidence type="ECO:0000256" key="3">
    <source>
        <dbReference type="PROSITE-ProRule" id="PRU00169"/>
    </source>
</evidence>
<dbReference type="SMART" id="SM00448">
    <property type="entry name" value="REC"/>
    <property type="match status" value="1"/>
</dbReference>
<dbReference type="PANTHER" id="PTHR45339:SF1">
    <property type="entry name" value="HYBRID SIGNAL TRANSDUCTION HISTIDINE KINASE J"/>
    <property type="match status" value="1"/>
</dbReference>
<evidence type="ECO:0000256" key="4">
    <source>
        <dbReference type="SAM" id="MobiDB-lite"/>
    </source>
</evidence>
<feature type="domain" description="Response regulatory" evidence="5">
    <location>
        <begin position="28"/>
        <end position="144"/>
    </location>
</feature>
<dbReference type="Pfam" id="PF00072">
    <property type="entry name" value="Response_reg"/>
    <property type="match status" value="1"/>
</dbReference>
<dbReference type="PANTHER" id="PTHR45339">
    <property type="entry name" value="HYBRID SIGNAL TRANSDUCTION HISTIDINE KINASE J"/>
    <property type="match status" value="1"/>
</dbReference>